<reference evidence="2 3" key="1">
    <citation type="journal article" date="2005" name="PLoS Biol.">
        <title>The genomes of Oryza sativa: a history of duplications.</title>
        <authorList>
            <person name="Yu J."/>
            <person name="Wang J."/>
            <person name="Lin W."/>
            <person name="Li S."/>
            <person name="Li H."/>
            <person name="Zhou J."/>
            <person name="Ni P."/>
            <person name="Dong W."/>
            <person name="Hu S."/>
            <person name="Zeng C."/>
            <person name="Zhang J."/>
            <person name="Zhang Y."/>
            <person name="Li R."/>
            <person name="Xu Z."/>
            <person name="Li S."/>
            <person name="Li X."/>
            <person name="Zheng H."/>
            <person name="Cong L."/>
            <person name="Lin L."/>
            <person name="Yin J."/>
            <person name="Geng J."/>
            <person name="Li G."/>
            <person name="Shi J."/>
            <person name="Liu J."/>
            <person name="Lv H."/>
            <person name="Li J."/>
            <person name="Wang J."/>
            <person name="Deng Y."/>
            <person name="Ran L."/>
            <person name="Shi X."/>
            <person name="Wang X."/>
            <person name="Wu Q."/>
            <person name="Li C."/>
            <person name="Ren X."/>
            <person name="Wang J."/>
            <person name="Wang X."/>
            <person name="Li D."/>
            <person name="Liu D."/>
            <person name="Zhang X."/>
            <person name="Ji Z."/>
            <person name="Zhao W."/>
            <person name="Sun Y."/>
            <person name="Zhang Z."/>
            <person name="Bao J."/>
            <person name="Han Y."/>
            <person name="Dong L."/>
            <person name="Ji J."/>
            <person name="Chen P."/>
            <person name="Wu S."/>
            <person name="Liu J."/>
            <person name="Xiao Y."/>
            <person name="Bu D."/>
            <person name="Tan J."/>
            <person name="Yang L."/>
            <person name="Ye C."/>
            <person name="Zhang J."/>
            <person name="Xu J."/>
            <person name="Zhou Y."/>
            <person name="Yu Y."/>
            <person name="Zhang B."/>
            <person name="Zhuang S."/>
            <person name="Wei H."/>
            <person name="Liu B."/>
            <person name="Lei M."/>
            <person name="Yu H."/>
            <person name="Li Y."/>
            <person name="Xu H."/>
            <person name="Wei S."/>
            <person name="He X."/>
            <person name="Fang L."/>
            <person name="Zhang Z."/>
            <person name="Zhang Y."/>
            <person name="Huang X."/>
            <person name="Su Z."/>
            <person name="Tong W."/>
            <person name="Li J."/>
            <person name="Tong Z."/>
            <person name="Li S."/>
            <person name="Ye J."/>
            <person name="Wang L."/>
            <person name="Fang L."/>
            <person name="Lei T."/>
            <person name="Chen C."/>
            <person name="Chen H."/>
            <person name="Xu Z."/>
            <person name="Li H."/>
            <person name="Huang H."/>
            <person name="Zhang F."/>
            <person name="Xu H."/>
            <person name="Li N."/>
            <person name="Zhao C."/>
            <person name="Li S."/>
            <person name="Dong L."/>
            <person name="Huang Y."/>
            <person name="Li L."/>
            <person name="Xi Y."/>
            <person name="Qi Q."/>
            <person name="Li W."/>
            <person name="Zhang B."/>
            <person name="Hu W."/>
            <person name="Zhang Y."/>
            <person name="Tian X."/>
            <person name="Jiao Y."/>
            <person name="Liang X."/>
            <person name="Jin J."/>
            <person name="Gao L."/>
            <person name="Zheng W."/>
            <person name="Hao B."/>
            <person name="Liu S."/>
            <person name="Wang W."/>
            <person name="Yuan L."/>
            <person name="Cao M."/>
            <person name="McDermott J."/>
            <person name="Samudrala R."/>
            <person name="Wang J."/>
            <person name="Wong G.K."/>
            <person name="Yang H."/>
        </authorList>
    </citation>
    <scope>NUCLEOTIDE SEQUENCE [LARGE SCALE GENOMIC DNA]</scope>
    <source>
        <strain evidence="3">cv. 93-11</strain>
    </source>
</reference>
<evidence type="ECO:0000313" key="3">
    <source>
        <dbReference type="Proteomes" id="UP000007015"/>
    </source>
</evidence>
<dbReference type="AlphaFoldDB" id="A2Y970"/>
<evidence type="ECO:0000256" key="1">
    <source>
        <dbReference type="SAM" id="MobiDB-lite"/>
    </source>
</evidence>
<feature type="region of interest" description="Disordered" evidence="1">
    <location>
        <begin position="1"/>
        <end position="30"/>
    </location>
</feature>
<dbReference type="HOGENOM" id="CLU_1707215_0_0_1"/>
<feature type="compositionally biased region" description="Low complexity" evidence="1">
    <location>
        <begin position="1"/>
        <end position="20"/>
    </location>
</feature>
<proteinExistence type="predicted"/>
<name>A2Y970_ORYSI</name>
<keyword evidence="3" id="KW-1185">Reference proteome</keyword>
<dbReference type="Gramene" id="BGIOSGA021940-TA">
    <property type="protein sequence ID" value="BGIOSGA021940-PA"/>
    <property type="gene ID" value="BGIOSGA021940"/>
</dbReference>
<protein>
    <submittedName>
        <fullName evidence="2">Uncharacterized protein</fullName>
    </submittedName>
</protein>
<dbReference type="EMBL" id="CM000131">
    <property type="protein sequence ID" value="EAY99630.1"/>
    <property type="molecule type" value="Genomic_DNA"/>
</dbReference>
<gene>
    <name evidence="2" type="ORF">OsI_21610</name>
</gene>
<dbReference type="Proteomes" id="UP000007015">
    <property type="component" value="Chromosome 6"/>
</dbReference>
<organism evidence="2 3">
    <name type="scientific">Oryza sativa subsp. indica</name>
    <name type="common">Rice</name>
    <dbReference type="NCBI Taxonomy" id="39946"/>
    <lineage>
        <taxon>Eukaryota</taxon>
        <taxon>Viridiplantae</taxon>
        <taxon>Streptophyta</taxon>
        <taxon>Embryophyta</taxon>
        <taxon>Tracheophyta</taxon>
        <taxon>Spermatophyta</taxon>
        <taxon>Magnoliopsida</taxon>
        <taxon>Liliopsida</taxon>
        <taxon>Poales</taxon>
        <taxon>Poaceae</taxon>
        <taxon>BOP clade</taxon>
        <taxon>Oryzoideae</taxon>
        <taxon>Oryzeae</taxon>
        <taxon>Oryzinae</taxon>
        <taxon>Oryza</taxon>
        <taxon>Oryza sativa</taxon>
    </lineage>
</organism>
<sequence length="154" mass="15777">MTTTQPPASASPAPAKMTTTQPPASASLPINREPRDFHVAAATAGSGSISKAALLLLPVMCFHASITARAEGEPHDDARRWAAALPACGGARFAATIMKYLGISAVGQLFQDSVDRTVVTMPGCYGAQPLGFGADKPGYNVAYGGPGGLYCDIP</sequence>
<evidence type="ECO:0000313" key="2">
    <source>
        <dbReference type="EMBL" id="EAY99630.1"/>
    </source>
</evidence>
<accession>A2Y970</accession>